<proteinExistence type="predicted"/>
<organism evidence="2 3">
    <name type="scientific">Weissella muntiaci</name>
    <dbReference type="NCBI Taxonomy" id="2508881"/>
    <lineage>
        <taxon>Bacteria</taxon>
        <taxon>Bacillati</taxon>
        <taxon>Bacillota</taxon>
        <taxon>Bacilli</taxon>
        <taxon>Lactobacillales</taxon>
        <taxon>Lactobacillaceae</taxon>
        <taxon>Weissella</taxon>
    </lineage>
</organism>
<accession>A0A6C2CAH4</accession>
<name>A0A6C2CAH4_9LACO</name>
<comment type="caution">
    <text evidence="2">The sequence shown here is derived from an EMBL/GenBank/DDBJ whole genome shotgun (WGS) entry which is preliminary data.</text>
</comment>
<keyword evidence="3" id="KW-1185">Reference proteome</keyword>
<feature type="compositionally biased region" description="Low complexity" evidence="1">
    <location>
        <begin position="29"/>
        <end position="39"/>
    </location>
</feature>
<protein>
    <submittedName>
        <fullName evidence="2">Uncharacterized protein</fullName>
    </submittedName>
</protein>
<dbReference type="EMBL" id="SDGZ01000008">
    <property type="protein sequence ID" value="TYC50576.1"/>
    <property type="molecule type" value="Genomic_DNA"/>
</dbReference>
<sequence>MALQEKKKFFDGNPLQGIESDNSAQNSDQTITTTQQTATYDSNQPKFELPKAVDAKEKTVTVSMTMAPSLKQAMIDKAKELGYLNNKGEGSLSEITTKLFKAYLNID</sequence>
<feature type="region of interest" description="Disordered" evidence="1">
    <location>
        <begin position="1"/>
        <end position="41"/>
    </location>
</feature>
<evidence type="ECO:0000313" key="2">
    <source>
        <dbReference type="EMBL" id="TYC50576.1"/>
    </source>
</evidence>
<reference evidence="2 3" key="1">
    <citation type="submission" date="2019-01" db="EMBL/GenBank/DDBJ databases">
        <title>Weissella sp. nov., a novel lactic acid bacterium isolated from animal feces.</title>
        <authorList>
            <person name="Wang L.-T."/>
        </authorList>
    </citation>
    <scope>NUCLEOTIDE SEQUENCE [LARGE SCALE GENOMIC DNA]</scope>
    <source>
        <strain evidence="2 3">8H-2</strain>
    </source>
</reference>
<dbReference type="RefSeq" id="WP_148622048.1">
    <property type="nucleotide sequence ID" value="NZ_SDGZ01000008.1"/>
</dbReference>
<dbReference type="AlphaFoldDB" id="A0A6C2CAH4"/>
<evidence type="ECO:0000313" key="3">
    <source>
        <dbReference type="Proteomes" id="UP000371977"/>
    </source>
</evidence>
<gene>
    <name evidence="2" type="ORF">ESZ50_02585</name>
</gene>
<evidence type="ECO:0000256" key="1">
    <source>
        <dbReference type="SAM" id="MobiDB-lite"/>
    </source>
</evidence>
<feature type="compositionally biased region" description="Basic and acidic residues" evidence="1">
    <location>
        <begin position="1"/>
        <end position="10"/>
    </location>
</feature>
<feature type="compositionally biased region" description="Polar residues" evidence="1">
    <location>
        <begin position="19"/>
        <end position="28"/>
    </location>
</feature>
<dbReference type="Proteomes" id="UP000371977">
    <property type="component" value="Unassembled WGS sequence"/>
</dbReference>